<organism evidence="2 3">
    <name type="scientific">Robertkochia marina</name>
    <dbReference type="NCBI Taxonomy" id="1227945"/>
    <lineage>
        <taxon>Bacteria</taxon>
        <taxon>Pseudomonadati</taxon>
        <taxon>Bacteroidota</taxon>
        <taxon>Flavobacteriia</taxon>
        <taxon>Flavobacteriales</taxon>
        <taxon>Flavobacteriaceae</taxon>
        <taxon>Robertkochia</taxon>
    </lineage>
</organism>
<gene>
    <name evidence="2" type="ORF">E7Z59_14875</name>
</gene>
<protein>
    <submittedName>
        <fullName evidence="2">DUF4886 domain-containing protein</fullName>
    </submittedName>
</protein>
<proteinExistence type="predicted"/>
<reference evidence="2 3" key="1">
    <citation type="submission" date="2019-04" db="EMBL/GenBank/DDBJ databases">
        <title>Draft genome sequence of Robertkochia marina CC-AMO-30D.</title>
        <authorList>
            <person name="Hameed A."/>
            <person name="Lin S.-Y."/>
            <person name="Shahina M."/>
            <person name="Lai W.-A."/>
            <person name="Young C.-C."/>
        </authorList>
    </citation>
    <scope>NUCLEOTIDE SEQUENCE [LARGE SCALE GENOMIC DNA]</scope>
    <source>
        <strain evidence="2 3">CC-AMO-30D</strain>
    </source>
</reference>
<dbReference type="SUPFAM" id="SSF52266">
    <property type="entry name" value="SGNH hydrolase"/>
    <property type="match status" value="1"/>
</dbReference>
<sequence length="283" mass="32136">MKYLPCFLMLIFSIFSFSQEDPKQQVDVLFIGNSLTYYHDMPLQVQQMLNETHPHFKIAQSTFPGMQLSGHLDQIIVSQTENSISTFPKVEGEVTQTEKVILQQDWDIIIMQTGGVGLLIPENRKDVVNEAIEKVKILATNPNCKFVIFNTWPHKNTYPKQYCHSAYPGPPEQGKKNCSPVLHSLEDELAVLNKAYQSTASETGIARTDHGSKFYTVIKNHPDIELYEDTYHPNENGAFLNACVFYTFLTGSDATQLKFTGNIHPETAAVLKEVSRQEERLFD</sequence>
<dbReference type="RefSeq" id="WP_136337144.1">
    <property type="nucleotide sequence ID" value="NZ_QXMP01000016.1"/>
</dbReference>
<evidence type="ECO:0000313" key="3">
    <source>
        <dbReference type="Proteomes" id="UP000305939"/>
    </source>
</evidence>
<dbReference type="OrthoDB" id="7443339at2"/>
<dbReference type="InterPro" id="IPR036514">
    <property type="entry name" value="SGNH_hydro_sf"/>
</dbReference>
<keyword evidence="3" id="KW-1185">Reference proteome</keyword>
<accession>A0A4S3LY50</accession>
<feature type="signal peptide" evidence="1">
    <location>
        <begin position="1"/>
        <end position="18"/>
    </location>
</feature>
<dbReference type="AlphaFoldDB" id="A0A4S3LY50"/>
<name>A0A4S3LY50_9FLAO</name>
<evidence type="ECO:0000256" key="1">
    <source>
        <dbReference type="SAM" id="SignalP"/>
    </source>
</evidence>
<comment type="caution">
    <text evidence="2">The sequence shown here is derived from an EMBL/GenBank/DDBJ whole genome shotgun (WGS) entry which is preliminary data.</text>
</comment>
<evidence type="ECO:0000313" key="2">
    <source>
        <dbReference type="EMBL" id="THD65861.1"/>
    </source>
</evidence>
<feature type="chain" id="PRO_5020688159" evidence="1">
    <location>
        <begin position="19"/>
        <end position="283"/>
    </location>
</feature>
<dbReference type="GO" id="GO:0016788">
    <property type="term" value="F:hydrolase activity, acting on ester bonds"/>
    <property type="evidence" value="ECO:0007669"/>
    <property type="project" value="UniProtKB-ARBA"/>
</dbReference>
<dbReference type="Proteomes" id="UP000305939">
    <property type="component" value="Unassembled WGS sequence"/>
</dbReference>
<dbReference type="EMBL" id="SSMC01000004">
    <property type="protein sequence ID" value="THD65861.1"/>
    <property type="molecule type" value="Genomic_DNA"/>
</dbReference>
<keyword evidence="1" id="KW-0732">Signal</keyword>
<dbReference type="Gene3D" id="3.40.50.1110">
    <property type="entry name" value="SGNH hydrolase"/>
    <property type="match status" value="1"/>
</dbReference>